<keyword evidence="21" id="KW-1185">Reference proteome</keyword>
<comment type="catalytic activity">
    <reaction evidence="1">
        <text>GTP + H2O = 7,8-dihydroneopterin 3'-triphosphate + formate + H(+)</text>
        <dbReference type="Rhea" id="RHEA:17473"/>
        <dbReference type="ChEBI" id="CHEBI:15377"/>
        <dbReference type="ChEBI" id="CHEBI:15378"/>
        <dbReference type="ChEBI" id="CHEBI:15740"/>
        <dbReference type="ChEBI" id="CHEBI:37565"/>
        <dbReference type="ChEBI" id="CHEBI:58462"/>
        <dbReference type="EC" id="3.5.4.16"/>
    </reaction>
</comment>
<feature type="domain" description="GTP cyclohydrolase I" evidence="19">
    <location>
        <begin position="79"/>
        <end position="254"/>
    </location>
</feature>
<evidence type="ECO:0000313" key="21">
    <source>
        <dbReference type="Proteomes" id="UP000265120"/>
    </source>
</evidence>
<dbReference type="Gene3D" id="1.10.286.10">
    <property type="match status" value="1"/>
</dbReference>
<dbReference type="NCBIfam" id="TIGR00063">
    <property type="entry name" value="folE"/>
    <property type="match status" value="1"/>
</dbReference>
<dbReference type="InterPro" id="IPR020602">
    <property type="entry name" value="GTP_CycHdrlase_I_dom"/>
</dbReference>
<feature type="compositionally biased region" description="Basic and acidic residues" evidence="18">
    <location>
        <begin position="57"/>
        <end position="72"/>
    </location>
</feature>
<feature type="region of interest" description="Disordered" evidence="18">
    <location>
        <begin position="45"/>
        <end position="73"/>
    </location>
</feature>
<comment type="pathway">
    <text evidence="4">Cofactor biosynthesis; 7,8-dihydroneopterin triphosphate biosynthesis; 7,8-dihydroneopterin triphosphate from GTP: step 1/1.</text>
</comment>
<dbReference type="GO" id="GO:0008270">
    <property type="term" value="F:zinc ion binding"/>
    <property type="evidence" value="ECO:0007669"/>
    <property type="project" value="TreeGrafter"/>
</dbReference>
<keyword evidence="13" id="KW-0862">Zinc</keyword>
<comment type="similarity">
    <text evidence="5">Belongs to the GTP cyclohydrolase I family.</text>
</comment>
<dbReference type="PANTHER" id="PTHR11109:SF11">
    <property type="entry name" value="GTP CYCLOHYDROLASE 1"/>
    <property type="match status" value="1"/>
</dbReference>
<evidence type="ECO:0000256" key="18">
    <source>
        <dbReference type="SAM" id="MobiDB-lite"/>
    </source>
</evidence>
<dbReference type="AlphaFoldDB" id="A0A3P8UIZ2"/>
<feature type="compositionally biased region" description="Polar residues" evidence="18">
    <location>
        <begin position="1"/>
        <end position="23"/>
    </location>
</feature>
<evidence type="ECO:0000256" key="5">
    <source>
        <dbReference type="ARBA" id="ARBA00008085"/>
    </source>
</evidence>
<reference evidence="20 21" key="1">
    <citation type="journal article" date="2014" name="Nat. Genet.">
        <title>Whole-genome sequence of a flatfish provides insights into ZW sex chromosome evolution and adaptation to a benthic lifestyle.</title>
        <authorList>
            <person name="Chen S."/>
            <person name="Zhang G."/>
            <person name="Shao C."/>
            <person name="Huang Q."/>
            <person name="Liu G."/>
            <person name="Zhang P."/>
            <person name="Song W."/>
            <person name="An N."/>
            <person name="Chalopin D."/>
            <person name="Volff J.N."/>
            <person name="Hong Y."/>
            <person name="Li Q."/>
            <person name="Sha Z."/>
            <person name="Zhou H."/>
            <person name="Xie M."/>
            <person name="Yu Q."/>
            <person name="Liu Y."/>
            <person name="Xiang H."/>
            <person name="Wang N."/>
            <person name="Wu K."/>
            <person name="Yang C."/>
            <person name="Zhou Q."/>
            <person name="Liao X."/>
            <person name="Yang L."/>
            <person name="Hu Q."/>
            <person name="Zhang J."/>
            <person name="Meng L."/>
            <person name="Jin L."/>
            <person name="Tian Y."/>
            <person name="Lian J."/>
            <person name="Yang J."/>
            <person name="Miao G."/>
            <person name="Liu S."/>
            <person name="Liang Z."/>
            <person name="Yan F."/>
            <person name="Li Y."/>
            <person name="Sun B."/>
            <person name="Zhang H."/>
            <person name="Zhang J."/>
            <person name="Zhu Y."/>
            <person name="Du M."/>
            <person name="Zhao Y."/>
            <person name="Schartl M."/>
            <person name="Tang Q."/>
            <person name="Wang J."/>
        </authorList>
    </citation>
    <scope>NUCLEOTIDE SEQUENCE</scope>
</reference>
<dbReference type="Proteomes" id="UP000265120">
    <property type="component" value="Chromosome 5"/>
</dbReference>
<proteinExistence type="inferred from homology"/>
<dbReference type="UniPathway" id="UPA00848">
    <property type="reaction ID" value="UER00151"/>
</dbReference>
<accession>A0A3P8UIZ2</accession>
<dbReference type="GeneID" id="103378725"/>
<evidence type="ECO:0000256" key="14">
    <source>
        <dbReference type="ARBA" id="ARBA00023007"/>
    </source>
</evidence>
<keyword evidence="11" id="KW-0547">Nucleotide-binding</keyword>
<dbReference type="GO" id="GO:0045088">
    <property type="term" value="P:regulation of innate immune response"/>
    <property type="evidence" value="ECO:0007669"/>
    <property type="project" value="Ensembl"/>
</dbReference>
<dbReference type="Gene3D" id="3.30.1130.10">
    <property type="match status" value="1"/>
</dbReference>
<dbReference type="GO" id="GO:0046654">
    <property type="term" value="P:tetrahydrofolate biosynthetic process"/>
    <property type="evidence" value="ECO:0007669"/>
    <property type="project" value="InterPro"/>
</dbReference>
<evidence type="ECO:0000256" key="13">
    <source>
        <dbReference type="ARBA" id="ARBA00022833"/>
    </source>
</evidence>
<sequence length="256" mass="28423">MEHSKLTQYTTNDSGSSGESGSALNGHFDDIIKRPDALTRTVSAVPALAAESGSRSTDGREDRTRSAEDSEKSLPSLAAAYTSILRGLGEDPQRQGLLKTPWRAATAMQFFTKGYQEKIADILNDAIFDEDHDELVIVKDIDMFSMCEHHLVPIFGKVHIGYLPNKRVLGLSKLARIVEIYSRRLQVQERLTKQIAVAITEALQPTGVGVIIEATHMCMVMRGVQKMNSTTVTSTMLGVFREDPKTRDEFLRLVRN</sequence>
<evidence type="ECO:0000256" key="12">
    <source>
        <dbReference type="ARBA" id="ARBA00022801"/>
    </source>
</evidence>
<protein>
    <recommendedName>
        <fullName evidence="7">GTP cyclohydrolase 1</fullName>
        <ecNumber evidence="6">3.5.4.16</ecNumber>
    </recommendedName>
    <alternativeName>
        <fullName evidence="17">GTP cyclohydrolase I</fullName>
    </alternativeName>
</protein>
<reference evidence="20" key="2">
    <citation type="submission" date="2025-08" db="UniProtKB">
        <authorList>
            <consortium name="Ensembl"/>
        </authorList>
    </citation>
    <scope>IDENTIFICATION</scope>
</reference>
<dbReference type="NCBIfam" id="NF006825">
    <property type="entry name" value="PRK09347.1-2"/>
    <property type="match status" value="1"/>
</dbReference>
<evidence type="ECO:0000256" key="3">
    <source>
        <dbReference type="ARBA" id="ARBA00004496"/>
    </source>
</evidence>
<dbReference type="SUPFAM" id="SSF55620">
    <property type="entry name" value="Tetrahydrobiopterin biosynthesis enzymes-like"/>
    <property type="match status" value="1"/>
</dbReference>
<evidence type="ECO:0000256" key="10">
    <source>
        <dbReference type="ARBA" id="ARBA00022723"/>
    </source>
</evidence>
<dbReference type="FunFam" id="1.10.286.10:FF:000003">
    <property type="entry name" value="GTP cyclohydrolase 1"/>
    <property type="match status" value="1"/>
</dbReference>
<dbReference type="GO" id="GO:0005634">
    <property type="term" value="C:nucleus"/>
    <property type="evidence" value="ECO:0007669"/>
    <property type="project" value="UniProtKB-SubCell"/>
</dbReference>
<keyword evidence="14" id="KW-0783">Tetrahydrobiopterin biosynthesis</keyword>
<dbReference type="InterPro" id="IPR001474">
    <property type="entry name" value="GTP_CycHdrlase_I"/>
</dbReference>
<dbReference type="GO" id="GO:0036269">
    <property type="term" value="P:swimming behavior"/>
    <property type="evidence" value="ECO:0007669"/>
    <property type="project" value="Ensembl"/>
</dbReference>
<evidence type="ECO:0000259" key="19">
    <source>
        <dbReference type="Pfam" id="PF01227"/>
    </source>
</evidence>
<keyword evidence="8" id="KW-0963">Cytoplasm</keyword>
<dbReference type="STRING" id="244447.ENSCSEP00000002347"/>
<evidence type="ECO:0000256" key="4">
    <source>
        <dbReference type="ARBA" id="ARBA00005080"/>
    </source>
</evidence>
<dbReference type="GO" id="GO:0005737">
    <property type="term" value="C:cytoplasm"/>
    <property type="evidence" value="ECO:0007669"/>
    <property type="project" value="UniProtKB-SubCell"/>
</dbReference>
<evidence type="ECO:0000256" key="11">
    <source>
        <dbReference type="ARBA" id="ARBA00022741"/>
    </source>
</evidence>
<dbReference type="GO" id="GO:0006729">
    <property type="term" value="P:tetrahydrobiopterin biosynthetic process"/>
    <property type="evidence" value="ECO:0007669"/>
    <property type="project" value="UniProtKB-KW"/>
</dbReference>
<dbReference type="CDD" id="cd00642">
    <property type="entry name" value="GTP_cyclohydro1"/>
    <property type="match status" value="1"/>
</dbReference>
<keyword evidence="12" id="KW-0378">Hydrolase</keyword>
<dbReference type="OrthoDB" id="4966at2759"/>
<keyword evidence="9" id="KW-0021">Allosteric enzyme</keyword>
<evidence type="ECO:0000256" key="15">
    <source>
        <dbReference type="ARBA" id="ARBA00023134"/>
    </source>
</evidence>
<dbReference type="GO" id="GO:0070050">
    <property type="term" value="P:neuron cellular homeostasis"/>
    <property type="evidence" value="ECO:0007669"/>
    <property type="project" value="Ensembl"/>
</dbReference>
<dbReference type="RefSeq" id="XP_008308254.1">
    <property type="nucleotide sequence ID" value="XM_008310032.3"/>
</dbReference>
<dbReference type="GO" id="GO:0005525">
    <property type="term" value="F:GTP binding"/>
    <property type="evidence" value="ECO:0007669"/>
    <property type="project" value="UniProtKB-KW"/>
</dbReference>
<dbReference type="EC" id="3.5.4.16" evidence="6"/>
<dbReference type="InterPro" id="IPR018234">
    <property type="entry name" value="GTP_CycHdrlase_I_CS"/>
</dbReference>
<dbReference type="HAMAP" id="MF_00223">
    <property type="entry name" value="FolE"/>
    <property type="match status" value="1"/>
</dbReference>
<evidence type="ECO:0000256" key="9">
    <source>
        <dbReference type="ARBA" id="ARBA00022533"/>
    </source>
</evidence>
<evidence type="ECO:0000256" key="2">
    <source>
        <dbReference type="ARBA" id="ARBA00004123"/>
    </source>
</evidence>
<dbReference type="Pfam" id="PF01227">
    <property type="entry name" value="GTP_cyclohydroI"/>
    <property type="match status" value="1"/>
</dbReference>
<feature type="region of interest" description="Disordered" evidence="18">
    <location>
        <begin position="1"/>
        <end position="28"/>
    </location>
</feature>
<keyword evidence="15" id="KW-0342">GTP-binding</keyword>
<dbReference type="InParanoid" id="A0A3P8UIZ2"/>
<dbReference type="InterPro" id="IPR043133">
    <property type="entry name" value="GTP-CH-I_C/QueF"/>
</dbReference>
<keyword evidence="10" id="KW-0479">Metal-binding</keyword>
<evidence type="ECO:0000256" key="16">
    <source>
        <dbReference type="ARBA" id="ARBA00023242"/>
    </source>
</evidence>
<evidence type="ECO:0000256" key="7">
    <source>
        <dbReference type="ARBA" id="ARBA00017272"/>
    </source>
</evidence>
<dbReference type="InterPro" id="IPR043134">
    <property type="entry name" value="GTP-CH-I_N"/>
</dbReference>
<dbReference type="CTD" id="2643"/>
<dbReference type="GO" id="GO:0003934">
    <property type="term" value="F:GTP cyclohydrolase I activity"/>
    <property type="evidence" value="ECO:0007669"/>
    <property type="project" value="UniProtKB-EC"/>
</dbReference>
<dbReference type="GeneTree" id="ENSGT00390000013481"/>
<dbReference type="FunCoup" id="A0A3P8UIZ2">
    <property type="interactions" value="431"/>
</dbReference>
<dbReference type="OMA" id="CEHMCMS"/>
<dbReference type="FunFam" id="3.30.1130.10:FF:000012">
    <property type="entry name" value="GTP cyclohydrolase 1"/>
    <property type="match status" value="1"/>
</dbReference>
<dbReference type="KEGG" id="csem:103378725"/>
<evidence type="ECO:0000256" key="6">
    <source>
        <dbReference type="ARBA" id="ARBA00012715"/>
    </source>
</evidence>
<name>A0A3P8UIZ2_CYNSE</name>
<evidence type="ECO:0000313" key="20">
    <source>
        <dbReference type="Ensembl" id="ENSCSEP00000002347.1"/>
    </source>
</evidence>
<dbReference type="PROSITE" id="PS00860">
    <property type="entry name" value="GTP_CYCLOHYDROL_1_2"/>
    <property type="match status" value="1"/>
</dbReference>
<evidence type="ECO:0000256" key="1">
    <source>
        <dbReference type="ARBA" id="ARBA00001052"/>
    </source>
</evidence>
<evidence type="ECO:0000256" key="17">
    <source>
        <dbReference type="ARBA" id="ARBA00030854"/>
    </source>
</evidence>
<comment type="subcellular location">
    <subcellularLocation>
        <location evidence="3">Cytoplasm</location>
    </subcellularLocation>
    <subcellularLocation>
        <location evidence="2">Nucleus</location>
    </subcellularLocation>
</comment>
<dbReference type="PROSITE" id="PS00859">
    <property type="entry name" value="GTP_CYCLOHYDROL_1_1"/>
    <property type="match status" value="1"/>
</dbReference>
<dbReference type="Ensembl" id="ENSCSET00000002387.1">
    <property type="protein sequence ID" value="ENSCSEP00000002347.1"/>
    <property type="gene ID" value="ENSCSEG00000001574.1"/>
</dbReference>
<reference evidence="20" key="3">
    <citation type="submission" date="2025-09" db="UniProtKB">
        <authorList>
            <consortium name="Ensembl"/>
        </authorList>
    </citation>
    <scope>IDENTIFICATION</scope>
</reference>
<keyword evidence="16" id="KW-0539">Nucleus</keyword>
<dbReference type="NCBIfam" id="NF006826">
    <property type="entry name" value="PRK09347.1-3"/>
    <property type="match status" value="1"/>
</dbReference>
<evidence type="ECO:0000256" key="8">
    <source>
        <dbReference type="ARBA" id="ARBA00022490"/>
    </source>
</evidence>
<dbReference type="PANTHER" id="PTHR11109">
    <property type="entry name" value="GTP CYCLOHYDROLASE I"/>
    <property type="match status" value="1"/>
</dbReference>
<organism evidence="20 21">
    <name type="scientific">Cynoglossus semilaevis</name>
    <name type="common">Tongue sole</name>
    <dbReference type="NCBI Taxonomy" id="244447"/>
    <lineage>
        <taxon>Eukaryota</taxon>
        <taxon>Metazoa</taxon>
        <taxon>Chordata</taxon>
        <taxon>Craniata</taxon>
        <taxon>Vertebrata</taxon>
        <taxon>Euteleostomi</taxon>
        <taxon>Actinopterygii</taxon>
        <taxon>Neopterygii</taxon>
        <taxon>Teleostei</taxon>
        <taxon>Neoteleostei</taxon>
        <taxon>Acanthomorphata</taxon>
        <taxon>Carangaria</taxon>
        <taxon>Pleuronectiformes</taxon>
        <taxon>Pleuronectoidei</taxon>
        <taxon>Cynoglossidae</taxon>
        <taxon>Cynoglossinae</taxon>
        <taxon>Cynoglossus</taxon>
    </lineage>
</organism>